<dbReference type="InterPro" id="IPR011063">
    <property type="entry name" value="TilS/TtcA_N"/>
</dbReference>
<dbReference type="CDD" id="cd01992">
    <property type="entry name" value="TilS_N"/>
    <property type="match status" value="1"/>
</dbReference>
<protein>
    <recommendedName>
        <fullName evidence="1">tRNA(Ile)-lysidine synthetase</fullName>
        <ecNumber evidence="1">6.3.4.19</ecNumber>
    </recommendedName>
</protein>
<evidence type="ECO:0000259" key="8">
    <source>
        <dbReference type="Pfam" id="PF01171"/>
    </source>
</evidence>
<accession>A0A6A4HJX8</accession>
<keyword evidence="10" id="KW-1185">Reference proteome</keyword>
<organism evidence="9 10">
    <name type="scientific">Gymnopus androsaceus JB14</name>
    <dbReference type="NCBI Taxonomy" id="1447944"/>
    <lineage>
        <taxon>Eukaryota</taxon>
        <taxon>Fungi</taxon>
        <taxon>Dikarya</taxon>
        <taxon>Basidiomycota</taxon>
        <taxon>Agaricomycotina</taxon>
        <taxon>Agaricomycetes</taxon>
        <taxon>Agaricomycetidae</taxon>
        <taxon>Agaricales</taxon>
        <taxon>Marasmiineae</taxon>
        <taxon>Omphalotaceae</taxon>
        <taxon>Gymnopus</taxon>
    </lineage>
</organism>
<dbReference type="PANTHER" id="PTHR43033">
    <property type="entry name" value="TRNA(ILE)-LYSIDINE SYNTHASE-RELATED"/>
    <property type="match status" value="1"/>
</dbReference>
<dbReference type="InterPro" id="IPR012795">
    <property type="entry name" value="tRNA_Ile_lys_synt_N"/>
</dbReference>
<dbReference type="InterPro" id="IPR014729">
    <property type="entry name" value="Rossmann-like_a/b/a_fold"/>
</dbReference>
<sequence length="544" mass="61389">MNLLRVRPISRDEFIKAFRLCKPLAPWPDTIAIGNSGGPDSTSLLFLIHRYLSENSHIPNLPRRVVSLHVNHGLQAASEDMAQRCATSAKSIGVEHHTLKVPWSRDNFPELPSKGSVEESARDARDPRADGAAGMKPCRRWGMSFGYFGAGGPMDFEGMRRWIVRPLLNFPKDRLLATCEENKLSYVTDETNFQPELTLRNALRHWLTNDGKQTEVFILLAVYVFEISNLLSTSRISTYSTLSILQKKLKDLDLDINLSAGVGPIYSAVKTLALQANDIDDEVDLILSRNPLRSPAGTYLITHQTLASIENPKIQRAVVLRILRYASFHPWGSLAAQVKRRSSSVSQIIDKLWSGDATIPPFCAGGGVAWNPVAIQGDKFRFVDRDLQNKESFGWLASRQNPPSNLGLKNPLRVNITPRICSKLSSGDTSPLEILYDNRFLVTINLAALPPEIEESIQSPDNGSEIWLLPRTRWFWPQVIQKFQGEKDEIVLHFATRSPKDLVLFPNLNERDVERWQEINWRPLGKEIAAPWIQVDFMRPLTTM</sequence>
<evidence type="ECO:0000256" key="7">
    <source>
        <dbReference type="SAM" id="MobiDB-lite"/>
    </source>
</evidence>
<dbReference type="GO" id="GO:0016787">
    <property type="term" value="F:hydrolase activity"/>
    <property type="evidence" value="ECO:0007669"/>
    <property type="project" value="UniProtKB-KW"/>
</dbReference>
<dbReference type="EMBL" id="ML769498">
    <property type="protein sequence ID" value="KAE9397387.1"/>
    <property type="molecule type" value="Genomic_DNA"/>
</dbReference>
<keyword evidence="2" id="KW-0436">Ligase</keyword>
<dbReference type="Proteomes" id="UP000799118">
    <property type="component" value="Unassembled WGS sequence"/>
</dbReference>
<evidence type="ECO:0000256" key="6">
    <source>
        <dbReference type="ARBA" id="ARBA00048539"/>
    </source>
</evidence>
<evidence type="ECO:0000256" key="4">
    <source>
        <dbReference type="ARBA" id="ARBA00022741"/>
    </source>
</evidence>
<dbReference type="OrthoDB" id="434144at2759"/>
<dbReference type="GO" id="GO:0005524">
    <property type="term" value="F:ATP binding"/>
    <property type="evidence" value="ECO:0007669"/>
    <property type="project" value="UniProtKB-KW"/>
</dbReference>
<evidence type="ECO:0000256" key="2">
    <source>
        <dbReference type="ARBA" id="ARBA00022598"/>
    </source>
</evidence>
<feature type="domain" description="tRNA(Ile)-lysidine/2-thiocytidine synthase N-terminal" evidence="8">
    <location>
        <begin position="31"/>
        <end position="125"/>
    </location>
</feature>
<reference evidence="9" key="1">
    <citation type="journal article" date="2019" name="Environ. Microbiol.">
        <title>Fungal ecological strategies reflected in gene transcription - a case study of two litter decomposers.</title>
        <authorList>
            <person name="Barbi F."/>
            <person name="Kohler A."/>
            <person name="Barry K."/>
            <person name="Baskaran P."/>
            <person name="Daum C."/>
            <person name="Fauchery L."/>
            <person name="Ihrmark K."/>
            <person name="Kuo A."/>
            <person name="LaButti K."/>
            <person name="Lipzen A."/>
            <person name="Morin E."/>
            <person name="Grigoriev I.V."/>
            <person name="Henrissat B."/>
            <person name="Lindahl B."/>
            <person name="Martin F."/>
        </authorList>
    </citation>
    <scope>NUCLEOTIDE SEQUENCE</scope>
    <source>
        <strain evidence="9">JB14</strain>
    </source>
</reference>
<proteinExistence type="predicted"/>
<evidence type="ECO:0000256" key="3">
    <source>
        <dbReference type="ARBA" id="ARBA00022694"/>
    </source>
</evidence>
<evidence type="ECO:0000313" key="10">
    <source>
        <dbReference type="Proteomes" id="UP000799118"/>
    </source>
</evidence>
<feature type="domain" description="tRNA(Ile)-lysidine/2-thiocytidine synthase N-terminal" evidence="8">
    <location>
        <begin position="161"/>
        <end position="205"/>
    </location>
</feature>
<dbReference type="SUPFAM" id="SSF52402">
    <property type="entry name" value="Adenine nucleotide alpha hydrolases-like"/>
    <property type="match status" value="1"/>
</dbReference>
<dbReference type="GO" id="GO:0008033">
    <property type="term" value="P:tRNA processing"/>
    <property type="evidence" value="ECO:0007669"/>
    <property type="project" value="UniProtKB-KW"/>
</dbReference>
<feature type="region of interest" description="Disordered" evidence="7">
    <location>
        <begin position="105"/>
        <end position="133"/>
    </location>
</feature>
<dbReference type="GO" id="GO:0032267">
    <property type="term" value="F:tRNA(Ile)-lysidine synthase activity"/>
    <property type="evidence" value="ECO:0007669"/>
    <property type="project" value="UniProtKB-EC"/>
</dbReference>
<keyword evidence="5" id="KW-0067">ATP-binding</keyword>
<dbReference type="InterPro" id="IPR012094">
    <property type="entry name" value="tRNA_Ile_lys_synt"/>
</dbReference>
<dbReference type="EC" id="6.3.4.19" evidence="1"/>
<evidence type="ECO:0000256" key="1">
    <source>
        <dbReference type="ARBA" id="ARBA00013267"/>
    </source>
</evidence>
<name>A0A6A4HJX8_9AGAR</name>
<keyword evidence="3" id="KW-0819">tRNA processing</keyword>
<dbReference type="Gene3D" id="3.40.50.620">
    <property type="entry name" value="HUPs"/>
    <property type="match status" value="2"/>
</dbReference>
<dbReference type="PANTHER" id="PTHR43033:SF1">
    <property type="entry name" value="TRNA(ILE)-LYSIDINE SYNTHASE-RELATED"/>
    <property type="match status" value="1"/>
</dbReference>
<dbReference type="AlphaFoldDB" id="A0A6A4HJX8"/>
<feature type="compositionally biased region" description="Basic and acidic residues" evidence="7">
    <location>
        <begin position="116"/>
        <end position="129"/>
    </location>
</feature>
<dbReference type="Pfam" id="PF01171">
    <property type="entry name" value="ATP_bind_3"/>
    <property type="match status" value="2"/>
</dbReference>
<keyword evidence="4" id="KW-0547">Nucleotide-binding</keyword>
<gene>
    <name evidence="9" type="ORF">BT96DRAFT_995856</name>
</gene>
<evidence type="ECO:0000256" key="5">
    <source>
        <dbReference type="ARBA" id="ARBA00022840"/>
    </source>
</evidence>
<keyword evidence="9" id="KW-0378">Hydrolase</keyword>
<evidence type="ECO:0000313" key="9">
    <source>
        <dbReference type="EMBL" id="KAE9397387.1"/>
    </source>
</evidence>
<comment type="catalytic activity">
    <reaction evidence="6">
        <text>cytidine(34) in tRNA(Ile2) + L-lysine + ATP = lysidine(34) in tRNA(Ile2) + AMP + diphosphate + H(+)</text>
        <dbReference type="Rhea" id="RHEA:43744"/>
        <dbReference type="Rhea" id="RHEA-COMP:10625"/>
        <dbReference type="Rhea" id="RHEA-COMP:10670"/>
        <dbReference type="ChEBI" id="CHEBI:15378"/>
        <dbReference type="ChEBI" id="CHEBI:30616"/>
        <dbReference type="ChEBI" id="CHEBI:32551"/>
        <dbReference type="ChEBI" id="CHEBI:33019"/>
        <dbReference type="ChEBI" id="CHEBI:82748"/>
        <dbReference type="ChEBI" id="CHEBI:83665"/>
        <dbReference type="ChEBI" id="CHEBI:456215"/>
        <dbReference type="EC" id="6.3.4.19"/>
    </reaction>
</comment>